<accession>A0A9N9HBT8</accession>
<dbReference type="EMBL" id="CAJVPI010004522">
    <property type="protein sequence ID" value="CAG8668275.1"/>
    <property type="molecule type" value="Genomic_DNA"/>
</dbReference>
<sequence>LIYFIPTYPKKMSQSQQSQATQKAREFLCLFVELVEKYSKFGLKPCEMKESQVWRYASGSQVTKRLALPELIDFEPF</sequence>
<proteinExistence type="predicted"/>
<dbReference type="OrthoDB" id="2447818at2759"/>
<dbReference type="Proteomes" id="UP000789739">
    <property type="component" value="Unassembled WGS sequence"/>
</dbReference>
<gene>
    <name evidence="1" type="ORF">PBRASI_LOCUS11162</name>
</gene>
<keyword evidence="2" id="KW-1185">Reference proteome</keyword>
<name>A0A9N9HBT8_9GLOM</name>
<dbReference type="AlphaFoldDB" id="A0A9N9HBT8"/>
<evidence type="ECO:0000313" key="1">
    <source>
        <dbReference type="EMBL" id="CAG8668275.1"/>
    </source>
</evidence>
<evidence type="ECO:0000313" key="2">
    <source>
        <dbReference type="Proteomes" id="UP000789739"/>
    </source>
</evidence>
<protein>
    <submittedName>
        <fullName evidence="1">7834_t:CDS:1</fullName>
    </submittedName>
</protein>
<organism evidence="1 2">
    <name type="scientific">Paraglomus brasilianum</name>
    <dbReference type="NCBI Taxonomy" id="144538"/>
    <lineage>
        <taxon>Eukaryota</taxon>
        <taxon>Fungi</taxon>
        <taxon>Fungi incertae sedis</taxon>
        <taxon>Mucoromycota</taxon>
        <taxon>Glomeromycotina</taxon>
        <taxon>Glomeromycetes</taxon>
        <taxon>Paraglomerales</taxon>
        <taxon>Paraglomeraceae</taxon>
        <taxon>Paraglomus</taxon>
    </lineage>
</organism>
<feature type="non-terminal residue" evidence="1">
    <location>
        <position position="1"/>
    </location>
</feature>
<reference evidence="1" key="1">
    <citation type="submission" date="2021-06" db="EMBL/GenBank/DDBJ databases">
        <authorList>
            <person name="Kallberg Y."/>
            <person name="Tangrot J."/>
            <person name="Rosling A."/>
        </authorList>
    </citation>
    <scope>NUCLEOTIDE SEQUENCE</scope>
    <source>
        <strain evidence="1">BR232B</strain>
    </source>
</reference>
<comment type="caution">
    <text evidence="1">The sequence shown here is derived from an EMBL/GenBank/DDBJ whole genome shotgun (WGS) entry which is preliminary data.</text>
</comment>